<feature type="transmembrane region" description="Helical" evidence="7">
    <location>
        <begin position="97"/>
        <end position="115"/>
    </location>
</feature>
<feature type="region of interest" description="Disordered" evidence="6">
    <location>
        <begin position="187"/>
        <end position="217"/>
    </location>
</feature>
<feature type="compositionally biased region" description="Polar residues" evidence="6">
    <location>
        <begin position="187"/>
        <end position="209"/>
    </location>
</feature>
<organism evidence="9 10">
    <name type="scientific">Ostreibacterium oceani</name>
    <dbReference type="NCBI Taxonomy" id="2654998"/>
    <lineage>
        <taxon>Bacteria</taxon>
        <taxon>Pseudomonadati</taxon>
        <taxon>Pseudomonadota</taxon>
        <taxon>Gammaproteobacteria</taxon>
        <taxon>Cardiobacteriales</taxon>
        <taxon>Ostreibacteriaceae</taxon>
        <taxon>Ostreibacterium</taxon>
    </lineage>
</organism>
<evidence type="ECO:0000256" key="3">
    <source>
        <dbReference type="ARBA" id="ARBA00022692"/>
    </source>
</evidence>
<accession>A0A6N7EVE3</accession>
<dbReference type="EMBL" id="WHNW01000007">
    <property type="protein sequence ID" value="MPV86521.1"/>
    <property type="molecule type" value="Genomic_DNA"/>
</dbReference>
<dbReference type="InParanoid" id="A0A6N7EVE3"/>
<evidence type="ECO:0000256" key="5">
    <source>
        <dbReference type="ARBA" id="ARBA00023136"/>
    </source>
</evidence>
<evidence type="ECO:0000259" key="8">
    <source>
        <dbReference type="Pfam" id="PF06271"/>
    </source>
</evidence>
<evidence type="ECO:0000256" key="1">
    <source>
        <dbReference type="ARBA" id="ARBA00004651"/>
    </source>
</evidence>
<dbReference type="RefSeq" id="WP_152810509.1">
    <property type="nucleotide sequence ID" value="NZ_WHNW01000007.1"/>
</dbReference>
<keyword evidence="4 7" id="KW-1133">Transmembrane helix</keyword>
<feature type="transmembrane region" description="Helical" evidence="7">
    <location>
        <begin position="144"/>
        <end position="163"/>
    </location>
</feature>
<evidence type="ECO:0000256" key="4">
    <source>
        <dbReference type="ARBA" id="ARBA00022989"/>
    </source>
</evidence>
<protein>
    <recommendedName>
        <fullName evidence="8">RDD domain-containing protein</fullName>
    </recommendedName>
</protein>
<gene>
    <name evidence="9" type="ORF">GCU85_07220</name>
</gene>
<evidence type="ECO:0000256" key="6">
    <source>
        <dbReference type="SAM" id="MobiDB-lite"/>
    </source>
</evidence>
<keyword evidence="5 7" id="KW-0472">Membrane</keyword>
<keyword evidence="3 7" id="KW-0812">Transmembrane</keyword>
<proteinExistence type="predicted"/>
<keyword evidence="2" id="KW-1003">Cell membrane</keyword>
<evidence type="ECO:0000256" key="2">
    <source>
        <dbReference type="ARBA" id="ARBA00022475"/>
    </source>
</evidence>
<feature type="domain" description="RDD" evidence="8">
    <location>
        <begin position="19"/>
        <end position="175"/>
    </location>
</feature>
<dbReference type="PANTHER" id="PTHR36115:SF4">
    <property type="entry name" value="MEMBRANE PROTEIN"/>
    <property type="match status" value="1"/>
</dbReference>
<dbReference type="InterPro" id="IPR010432">
    <property type="entry name" value="RDD"/>
</dbReference>
<sequence length="217" mass="24287">MNQPPNQPINQPPNQPVKYASFIQRFAAFVIDNILLLVVFTPLIPLLTGPEFEIAQQALESALTTLEQATTPEAINQANAQFWQASVDFFKAQNAPLIQFITLLITLFFWVRFAGTPGKRLLGLKVVNADTLAPLNILPATLRYLGYFVSFFFFGMGFLWILIDPKKQGWHDKMGRSVVIVESKQTTFNRKPTQSPESKTTSGAATNPTNHDDIFKA</sequence>
<dbReference type="Pfam" id="PF06271">
    <property type="entry name" value="RDD"/>
    <property type="match status" value="1"/>
</dbReference>
<reference evidence="9 10" key="1">
    <citation type="submission" date="2019-10" db="EMBL/GenBank/DDBJ databases">
        <title>Cardiobacteriales fam. a chemoheterotrophic member of the order Cardiobacteriales, and proposal of Cardiobacteriales fam. nov.</title>
        <authorList>
            <person name="Wang C."/>
        </authorList>
    </citation>
    <scope>NUCLEOTIDE SEQUENCE [LARGE SCALE GENOMIC DNA]</scope>
    <source>
        <strain evidence="9 10">ML27</strain>
    </source>
</reference>
<feature type="transmembrane region" description="Helical" evidence="7">
    <location>
        <begin position="26"/>
        <end position="47"/>
    </location>
</feature>
<dbReference type="PANTHER" id="PTHR36115">
    <property type="entry name" value="PROLINE-RICH ANTIGEN HOMOLOG-RELATED"/>
    <property type="match status" value="1"/>
</dbReference>
<dbReference type="InterPro" id="IPR051791">
    <property type="entry name" value="Pra-immunoreactive"/>
</dbReference>
<evidence type="ECO:0000313" key="9">
    <source>
        <dbReference type="EMBL" id="MPV86521.1"/>
    </source>
</evidence>
<comment type="subcellular location">
    <subcellularLocation>
        <location evidence="1">Cell membrane</location>
        <topology evidence="1">Multi-pass membrane protein</topology>
    </subcellularLocation>
</comment>
<comment type="caution">
    <text evidence="9">The sequence shown here is derived from an EMBL/GenBank/DDBJ whole genome shotgun (WGS) entry which is preliminary data.</text>
</comment>
<evidence type="ECO:0000313" key="10">
    <source>
        <dbReference type="Proteomes" id="UP000471298"/>
    </source>
</evidence>
<dbReference type="AlphaFoldDB" id="A0A6N7EVE3"/>
<evidence type="ECO:0000256" key="7">
    <source>
        <dbReference type="SAM" id="Phobius"/>
    </source>
</evidence>
<dbReference type="GO" id="GO:0005886">
    <property type="term" value="C:plasma membrane"/>
    <property type="evidence" value="ECO:0007669"/>
    <property type="project" value="UniProtKB-SubCell"/>
</dbReference>
<keyword evidence="10" id="KW-1185">Reference proteome</keyword>
<name>A0A6N7EVE3_9GAMM</name>
<dbReference type="Proteomes" id="UP000471298">
    <property type="component" value="Unassembled WGS sequence"/>
</dbReference>